<keyword evidence="1" id="KW-1133">Transmembrane helix</keyword>
<evidence type="ECO:0000313" key="3">
    <source>
        <dbReference type="Proteomes" id="UP001482620"/>
    </source>
</evidence>
<evidence type="ECO:0000313" key="2">
    <source>
        <dbReference type="EMBL" id="MEQ2230942.1"/>
    </source>
</evidence>
<evidence type="ECO:0000256" key="1">
    <source>
        <dbReference type="SAM" id="Phobius"/>
    </source>
</evidence>
<keyword evidence="1" id="KW-0812">Transmembrane</keyword>
<organism evidence="2 3">
    <name type="scientific">Ilyodon furcidens</name>
    <name type="common">goldbreast splitfin</name>
    <dbReference type="NCBI Taxonomy" id="33524"/>
    <lineage>
        <taxon>Eukaryota</taxon>
        <taxon>Metazoa</taxon>
        <taxon>Chordata</taxon>
        <taxon>Craniata</taxon>
        <taxon>Vertebrata</taxon>
        <taxon>Euteleostomi</taxon>
        <taxon>Actinopterygii</taxon>
        <taxon>Neopterygii</taxon>
        <taxon>Teleostei</taxon>
        <taxon>Neoteleostei</taxon>
        <taxon>Acanthomorphata</taxon>
        <taxon>Ovalentaria</taxon>
        <taxon>Atherinomorphae</taxon>
        <taxon>Cyprinodontiformes</taxon>
        <taxon>Goodeidae</taxon>
        <taxon>Ilyodon</taxon>
    </lineage>
</organism>
<dbReference type="EMBL" id="JAHRIQ010029329">
    <property type="protein sequence ID" value="MEQ2230942.1"/>
    <property type="molecule type" value="Genomic_DNA"/>
</dbReference>
<accession>A0ABV0TDG6</accession>
<protein>
    <submittedName>
        <fullName evidence="2">Uncharacterized protein</fullName>
    </submittedName>
</protein>
<sequence length="165" mass="18698">MLRKQWFEMGTNEDVWMMMRRRRVKEPSLPISYWPGMTTLSSDAPSSSHPALPSAPLPSSVLVSLPAQLSSCYPYHNRSISCNISNLNKRDKISVFCSFFPLHLYLPRIPARRIFFPSLLRFLAFLPASPLSIFFAAFSAKFLFLPRVTSVYHPKICNGAAHASC</sequence>
<proteinExistence type="predicted"/>
<feature type="transmembrane region" description="Helical" evidence="1">
    <location>
        <begin position="122"/>
        <end position="144"/>
    </location>
</feature>
<dbReference type="Proteomes" id="UP001482620">
    <property type="component" value="Unassembled WGS sequence"/>
</dbReference>
<gene>
    <name evidence="2" type="ORF">ILYODFUR_034358</name>
</gene>
<keyword evidence="3" id="KW-1185">Reference proteome</keyword>
<reference evidence="2 3" key="1">
    <citation type="submission" date="2021-06" db="EMBL/GenBank/DDBJ databases">
        <authorList>
            <person name="Palmer J.M."/>
        </authorList>
    </citation>
    <scope>NUCLEOTIDE SEQUENCE [LARGE SCALE GENOMIC DNA]</scope>
    <source>
        <strain evidence="3">if_2019</strain>
        <tissue evidence="2">Muscle</tissue>
    </source>
</reference>
<keyword evidence="1" id="KW-0472">Membrane</keyword>
<comment type="caution">
    <text evidence="2">The sequence shown here is derived from an EMBL/GenBank/DDBJ whole genome shotgun (WGS) entry which is preliminary data.</text>
</comment>
<name>A0ABV0TDG6_9TELE</name>